<dbReference type="Gene3D" id="1.10.630.10">
    <property type="entry name" value="Cytochrome P450"/>
    <property type="match status" value="1"/>
</dbReference>
<dbReference type="Pfam" id="PF00067">
    <property type="entry name" value="p450"/>
    <property type="match status" value="1"/>
</dbReference>
<dbReference type="GO" id="GO:0004497">
    <property type="term" value="F:monooxygenase activity"/>
    <property type="evidence" value="ECO:0007669"/>
    <property type="project" value="UniProtKB-KW"/>
</dbReference>
<evidence type="ECO:0000256" key="2">
    <source>
        <dbReference type="ARBA" id="ARBA00022617"/>
    </source>
</evidence>
<dbReference type="PRINTS" id="PR00463">
    <property type="entry name" value="EP450I"/>
</dbReference>
<evidence type="ECO:0000256" key="6">
    <source>
        <dbReference type="ARBA" id="ARBA00023033"/>
    </source>
</evidence>
<comment type="similarity">
    <text evidence="1 8">Belongs to the cytochrome P450 family.</text>
</comment>
<keyword evidence="10" id="KW-1185">Reference proteome</keyword>
<comment type="caution">
    <text evidence="9">The sequence shown here is derived from an EMBL/GenBank/DDBJ whole genome shotgun (WGS) entry which is preliminary data.</text>
</comment>
<organism evidence="9 10">
    <name type="scientific">Pyxidicoccus fallax</name>
    <dbReference type="NCBI Taxonomy" id="394095"/>
    <lineage>
        <taxon>Bacteria</taxon>
        <taxon>Pseudomonadati</taxon>
        <taxon>Myxococcota</taxon>
        <taxon>Myxococcia</taxon>
        <taxon>Myxococcales</taxon>
        <taxon>Cystobacterineae</taxon>
        <taxon>Myxococcaceae</taxon>
        <taxon>Pyxidicoccus</taxon>
    </lineage>
</organism>
<dbReference type="PANTHER" id="PTHR24291">
    <property type="entry name" value="CYTOCHROME P450 FAMILY 4"/>
    <property type="match status" value="1"/>
</dbReference>
<evidence type="ECO:0000313" key="10">
    <source>
        <dbReference type="Proteomes" id="UP000518300"/>
    </source>
</evidence>
<accession>A0A848LCV2</accession>
<keyword evidence="6 8" id="KW-0503">Monooxygenase</keyword>
<dbReference type="AlphaFoldDB" id="A0A848LCV2"/>
<dbReference type="PANTHER" id="PTHR24291:SF50">
    <property type="entry name" value="BIFUNCTIONAL ALBAFLAVENONE MONOOXYGENASE_TERPENE SYNTHASE"/>
    <property type="match status" value="1"/>
</dbReference>
<dbReference type="Proteomes" id="UP000518300">
    <property type="component" value="Unassembled WGS sequence"/>
</dbReference>
<dbReference type="PROSITE" id="PS00086">
    <property type="entry name" value="CYTOCHROME_P450"/>
    <property type="match status" value="1"/>
</dbReference>
<gene>
    <name evidence="9" type="ORF">HG543_06875</name>
</gene>
<dbReference type="GO" id="GO:0020037">
    <property type="term" value="F:heme binding"/>
    <property type="evidence" value="ECO:0007669"/>
    <property type="project" value="InterPro"/>
</dbReference>
<keyword evidence="3 7" id="KW-0479">Metal-binding</keyword>
<sequence>MTPDLTRDALGAMSRISQTHGDMVRVKIGPMLVYLLNHPDYAKHVLQDNHTNYRKSSIYHEFSVLLGNGQLTTNDMEYWRSQRKLIHPAFSRSHLERYFSKVAESSSAMLARWEAAASAGRPLDVYSEFMRLMLGLTGKILFSIDLAEEAPQVSEAMRVAFDFIMTRVNAPIKLPRDFPTPARRRVARHVDVLNDIVRRLIEERREGEDRGDLLTALVRARDEAGKGMSDEHLRDEIKTLLVAGHESPANVLSWACYLLALNPDKEERLAAEVTQVVGDRPPTFADLPRLRYCQMVLEETMRLYPPAWVVERTPIQDDVIGGYHIEAGARVTMFMYQIHRHRDFWEDAERFEPERFSEARSAGRHRFALFPFSGGPRICLGKDLSMVEMLMCLTMVIQRFRLRLEPSHPVVPLPSVNLRPRDGIVFHLSPRRNSVAAAG</sequence>
<dbReference type="SUPFAM" id="SSF48264">
    <property type="entry name" value="Cytochrome P450"/>
    <property type="match status" value="1"/>
</dbReference>
<dbReference type="InterPro" id="IPR050196">
    <property type="entry name" value="Cytochrome_P450_Monoox"/>
</dbReference>
<evidence type="ECO:0000256" key="3">
    <source>
        <dbReference type="ARBA" id="ARBA00022723"/>
    </source>
</evidence>
<evidence type="ECO:0000313" key="9">
    <source>
        <dbReference type="EMBL" id="NMO14583.1"/>
    </source>
</evidence>
<name>A0A848LCV2_9BACT</name>
<dbReference type="InterPro" id="IPR017972">
    <property type="entry name" value="Cyt_P450_CS"/>
</dbReference>
<evidence type="ECO:0000256" key="4">
    <source>
        <dbReference type="ARBA" id="ARBA00023002"/>
    </source>
</evidence>
<feature type="binding site" description="axial binding residue" evidence="7">
    <location>
        <position position="379"/>
    </location>
    <ligand>
        <name>heme</name>
        <dbReference type="ChEBI" id="CHEBI:30413"/>
    </ligand>
    <ligandPart>
        <name>Fe</name>
        <dbReference type="ChEBI" id="CHEBI:18248"/>
    </ligandPart>
</feature>
<protein>
    <submittedName>
        <fullName evidence="9">Cytochrome P450</fullName>
    </submittedName>
</protein>
<dbReference type="CDD" id="cd20620">
    <property type="entry name" value="CYP132-like"/>
    <property type="match status" value="1"/>
</dbReference>
<evidence type="ECO:0000256" key="5">
    <source>
        <dbReference type="ARBA" id="ARBA00023004"/>
    </source>
</evidence>
<evidence type="ECO:0000256" key="1">
    <source>
        <dbReference type="ARBA" id="ARBA00010617"/>
    </source>
</evidence>
<keyword evidence="2 7" id="KW-0349">Heme</keyword>
<keyword evidence="4 8" id="KW-0560">Oxidoreductase</keyword>
<keyword evidence="5 7" id="KW-0408">Iron</keyword>
<reference evidence="9 10" key="1">
    <citation type="submission" date="2020-04" db="EMBL/GenBank/DDBJ databases">
        <title>Draft genome of Pyxidicoccus fallax type strain.</title>
        <authorList>
            <person name="Whitworth D.E."/>
        </authorList>
    </citation>
    <scope>NUCLEOTIDE SEQUENCE [LARGE SCALE GENOMIC DNA]</scope>
    <source>
        <strain evidence="9 10">DSM 14698</strain>
    </source>
</reference>
<dbReference type="InterPro" id="IPR036396">
    <property type="entry name" value="Cyt_P450_sf"/>
</dbReference>
<dbReference type="GO" id="GO:0005506">
    <property type="term" value="F:iron ion binding"/>
    <property type="evidence" value="ECO:0007669"/>
    <property type="project" value="InterPro"/>
</dbReference>
<evidence type="ECO:0000256" key="8">
    <source>
        <dbReference type="RuleBase" id="RU000461"/>
    </source>
</evidence>
<dbReference type="GO" id="GO:0016705">
    <property type="term" value="F:oxidoreductase activity, acting on paired donors, with incorporation or reduction of molecular oxygen"/>
    <property type="evidence" value="ECO:0007669"/>
    <property type="project" value="InterPro"/>
</dbReference>
<dbReference type="PRINTS" id="PR00385">
    <property type="entry name" value="P450"/>
</dbReference>
<proteinExistence type="inferred from homology"/>
<evidence type="ECO:0000256" key="7">
    <source>
        <dbReference type="PIRSR" id="PIRSR602401-1"/>
    </source>
</evidence>
<dbReference type="InterPro" id="IPR001128">
    <property type="entry name" value="Cyt_P450"/>
</dbReference>
<dbReference type="InterPro" id="IPR002401">
    <property type="entry name" value="Cyt_P450_E_grp-I"/>
</dbReference>
<comment type="cofactor">
    <cofactor evidence="7">
        <name>heme</name>
        <dbReference type="ChEBI" id="CHEBI:30413"/>
    </cofactor>
</comment>
<dbReference type="EMBL" id="JABBJJ010000021">
    <property type="protein sequence ID" value="NMO14583.1"/>
    <property type="molecule type" value="Genomic_DNA"/>
</dbReference>